<reference evidence="1 2" key="1">
    <citation type="journal article" date="2015" name="Antonie Van Leeuwenhoek">
        <title>Prauserella endophytica sp. nov., an endophytic actinobacterium isolated from Tamarix taklamakanensis.</title>
        <authorList>
            <person name="Liu J.M."/>
            <person name="Habden X."/>
            <person name="Guo L."/>
            <person name="Tuo L."/>
            <person name="Jiang Z.K."/>
            <person name="Liu S.W."/>
            <person name="Liu X.F."/>
            <person name="Chen L."/>
            <person name="Li R.F."/>
            <person name="Zhang Y.Q."/>
            <person name="Sun C.H."/>
        </authorList>
    </citation>
    <scope>NUCLEOTIDE SEQUENCE [LARGE SCALE GENOMIC DNA]</scope>
    <source>
        <strain evidence="1 2">CGMCC 4.7182</strain>
    </source>
</reference>
<sequence length="163" mass="17631">MATPALSTSTRYFDPEVTKCYFVPTIANKTSPTRVEMDAGTDLTDEIADLSGWMVAGEAIPTPDLGSRFTSNIPGRTQAEDSSLTFYSDQEGVDVRAVLPRDTNGFVVWLDGGDTPGNKMDVFPVRVLSNGKQRNLQNEAAKIQVQFAITSQPAENVTVPALT</sequence>
<dbReference type="Pfam" id="PF25595">
    <property type="entry name" value="Phage_TTP_16"/>
    <property type="match status" value="1"/>
</dbReference>
<dbReference type="InterPro" id="IPR058009">
    <property type="entry name" value="TTP_Phage_16"/>
</dbReference>
<evidence type="ECO:0000313" key="2">
    <source>
        <dbReference type="Proteomes" id="UP000309992"/>
    </source>
</evidence>
<accession>A0ABY2RST3</accession>
<keyword evidence="2" id="KW-1185">Reference proteome</keyword>
<dbReference type="RefSeq" id="WP_137097427.1">
    <property type="nucleotide sequence ID" value="NZ_SWMS01000049.1"/>
</dbReference>
<evidence type="ECO:0008006" key="3">
    <source>
        <dbReference type="Google" id="ProtNLM"/>
    </source>
</evidence>
<comment type="caution">
    <text evidence="1">The sequence shown here is derived from an EMBL/GenBank/DDBJ whole genome shotgun (WGS) entry which is preliminary data.</text>
</comment>
<protein>
    <recommendedName>
        <fullName evidence="3">Phage tail protein</fullName>
    </recommendedName>
</protein>
<name>A0ABY2RST3_9PSEU</name>
<dbReference type="EMBL" id="SWMS01000049">
    <property type="protein sequence ID" value="TKG58898.1"/>
    <property type="molecule type" value="Genomic_DNA"/>
</dbReference>
<organism evidence="1 2">
    <name type="scientific">Prauserella endophytica</name>
    <dbReference type="NCBI Taxonomy" id="1592324"/>
    <lineage>
        <taxon>Bacteria</taxon>
        <taxon>Bacillati</taxon>
        <taxon>Actinomycetota</taxon>
        <taxon>Actinomycetes</taxon>
        <taxon>Pseudonocardiales</taxon>
        <taxon>Pseudonocardiaceae</taxon>
        <taxon>Prauserella</taxon>
        <taxon>Prauserella coralliicola group</taxon>
    </lineage>
</organism>
<dbReference type="Proteomes" id="UP000309992">
    <property type="component" value="Unassembled WGS sequence"/>
</dbReference>
<evidence type="ECO:0000313" key="1">
    <source>
        <dbReference type="EMBL" id="TKG58898.1"/>
    </source>
</evidence>
<proteinExistence type="predicted"/>
<gene>
    <name evidence="1" type="ORF">FCN18_37430</name>
</gene>